<name>A0AAN7U5C9_9MYCE</name>
<keyword evidence="2" id="KW-1185">Reference proteome</keyword>
<comment type="caution">
    <text evidence="1">The sequence shown here is derived from an EMBL/GenBank/DDBJ whole genome shotgun (WGS) entry which is preliminary data.</text>
</comment>
<proteinExistence type="predicted"/>
<dbReference type="EMBL" id="JAVFKY010000003">
    <property type="protein sequence ID" value="KAK5579180.1"/>
    <property type="molecule type" value="Genomic_DNA"/>
</dbReference>
<sequence>MLNMRIDMTDWNVNHFFCAVFFFKVHQEQDLHVNLNFEIADL</sequence>
<evidence type="ECO:0000313" key="2">
    <source>
        <dbReference type="Proteomes" id="UP001344447"/>
    </source>
</evidence>
<organism evidence="1 2">
    <name type="scientific">Dictyostelium firmibasis</name>
    <dbReference type="NCBI Taxonomy" id="79012"/>
    <lineage>
        <taxon>Eukaryota</taxon>
        <taxon>Amoebozoa</taxon>
        <taxon>Evosea</taxon>
        <taxon>Eumycetozoa</taxon>
        <taxon>Dictyostelia</taxon>
        <taxon>Dictyosteliales</taxon>
        <taxon>Dictyosteliaceae</taxon>
        <taxon>Dictyostelium</taxon>
    </lineage>
</organism>
<dbReference type="Proteomes" id="UP001344447">
    <property type="component" value="Unassembled WGS sequence"/>
</dbReference>
<gene>
    <name evidence="1" type="ORF">RB653_008859</name>
</gene>
<dbReference type="AlphaFoldDB" id="A0AAN7U5C9"/>
<reference evidence="1 2" key="1">
    <citation type="submission" date="2023-11" db="EMBL/GenBank/DDBJ databases">
        <title>Dfirmibasis_genome.</title>
        <authorList>
            <person name="Edelbroek B."/>
            <person name="Kjellin J."/>
            <person name="Jerlstrom-Hultqvist J."/>
            <person name="Soderbom F."/>
        </authorList>
    </citation>
    <scope>NUCLEOTIDE SEQUENCE [LARGE SCALE GENOMIC DNA]</scope>
    <source>
        <strain evidence="1 2">TNS-C-14</strain>
    </source>
</reference>
<protein>
    <submittedName>
        <fullName evidence="1">Uncharacterized protein</fullName>
    </submittedName>
</protein>
<evidence type="ECO:0000313" key="1">
    <source>
        <dbReference type="EMBL" id="KAK5579180.1"/>
    </source>
</evidence>
<accession>A0AAN7U5C9</accession>